<sequence>MSGADAGQRDPQVLVLVTGSARSGTSALAGSLNHLGFHVPQPMVPASERNAKGHFEPWFCIDFHKKHLKRAGVRAGDASPETQQRLADVLADPDVRAELRDWLALQTEPRLVVKDPHAMRFLDVWRGACDDLGIDLRYLTTVRHPAEVVGSRDLVWGQERDDVERAAKEITNVAAWVEIALVTERDTRGRTRSFIRYDDLVGDWRTALGRVSDQLDLGIDTSSEPGTHELDTWLDPGMQRSTLTWNDLRVTPEVQALAEATWEQLDQLCGDPRDGAACERLDEVTRSYARLFAEARALVQDELRYETHEAQALVTDLQNKNRRLRRLLREQREATEAPAEAAPLPRRLKSALGRRLRG</sequence>
<evidence type="ECO:0008006" key="4">
    <source>
        <dbReference type="Google" id="ProtNLM"/>
    </source>
</evidence>
<accession>A0A1H0KXI1</accession>
<dbReference type="EMBL" id="FNIC01000011">
    <property type="protein sequence ID" value="SDO60450.1"/>
    <property type="molecule type" value="Genomic_DNA"/>
</dbReference>
<reference evidence="2 3" key="1">
    <citation type="submission" date="2016-10" db="EMBL/GenBank/DDBJ databases">
        <authorList>
            <person name="de Groot N.N."/>
        </authorList>
    </citation>
    <scope>NUCLEOTIDE SEQUENCE [LARGE SCALE GENOMIC DNA]</scope>
    <source>
        <strain evidence="2 3">CGMCC 1.11147</strain>
    </source>
</reference>
<feature type="compositionally biased region" description="Low complexity" evidence="1">
    <location>
        <begin position="336"/>
        <end position="345"/>
    </location>
</feature>
<dbReference type="InterPro" id="IPR027417">
    <property type="entry name" value="P-loop_NTPase"/>
</dbReference>
<dbReference type="Gene3D" id="3.40.50.300">
    <property type="entry name" value="P-loop containing nucleotide triphosphate hydrolases"/>
    <property type="match status" value="1"/>
</dbReference>
<dbReference type="AlphaFoldDB" id="A0A1H0KXI1"/>
<protein>
    <recommendedName>
        <fullName evidence="4">Sulfotransferase family protein</fullName>
    </recommendedName>
</protein>
<dbReference type="Proteomes" id="UP000199004">
    <property type="component" value="Unassembled WGS sequence"/>
</dbReference>
<dbReference type="STRING" id="1005944.SAMN05192576_0115"/>
<dbReference type="SUPFAM" id="SSF52540">
    <property type="entry name" value="P-loop containing nucleoside triphosphate hydrolases"/>
    <property type="match status" value="1"/>
</dbReference>
<evidence type="ECO:0000313" key="2">
    <source>
        <dbReference type="EMBL" id="SDO60450.1"/>
    </source>
</evidence>
<feature type="region of interest" description="Disordered" evidence="1">
    <location>
        <begin position="332"/>
        <end position="358"/>
    </location>
</feature>
<proteinExistence type="predicted"/>
<organism evidence="2 3">
    <name type="scientific">Nocardioides szechwanensis</name>
    <dbReference type="NCBI Taxonomy" id="1005944"/>
    <lineage>
        <taxon>Bacteria</taxon>
        <taxon>Bacillati</taxon>
        <taxon>Actinomycetota</taxon>
        <taxon>Actinomycetes</taxon>
        <taxon>Propionibacteriales</taxon>
        <taxon>Nocardioidaceae</taxon>
        <taxon>Nocardioides</taxon>
    </lineage>
</organism>
<keyword evidence="3" id="KW-1185">Reference proteome</keyword>
<evidence type="ECO:0000313" key="3">
    <source>
        <dbReference type="Proteomes" id="UP000199004"/>
    </source>
</evidence>
<evidence type="ECO:0000256" key="1">
    <source>
        <dbReference type="SAM" id="MobiDB-lite"/>
    </source>
</evidence>
<dbReference type="Pfam" id="PF13469">
    <property type="entry name" value="Sulfotransfer_3"/>
    <property type="match status" value="1"/>
</dbReference>
<feature type="compositionally biased region" description="Basic residues" evidence="1">
    <location>
        <begin position="346"/>
        <end position="358"/>
    </location>
</feature>
<name>A0A1H0KXI1_9ACTN</name>
<gene>
    <name evidence="2" type="ORF">SAMN05192576_0115</name>
</gene>